<keyword evidence="2 5" id="KW-0378">Hydrolase</keyword>
<dbReference type="AlphaFoldDB" id="A0A4P6PWV8"/>
<dbReference type="InterPro" id="IPR001940">
    <property type="entry name" value="Peptidase_S1C"/>
</dbReference>
<evidence type="ECO:0000256" key="3">
    <source>
        <dbReference type="SAM" id="MobiDB-lite"/>
    </source>
</evidence>
<dbReference type="EMBL" id="CP036455">
    <property type="protein sequence ID" value="QBI52595.1"/>
    <property type="molecule type" value="Genomic_DNA"/>
</dbReference>
<dbReference type="InterPro" id="IPR051201">
    <property type="entry name" value="Chloro_Bact_Ser_Proteases"/>
</dbReference>
<feature type="region of interest" description="Disordered" evidence="3">
    <location>
        <begin position="472"/>
        <end position="494"/>
    </location>
</feature>
<dbReference type="Gene3D" id="2.30.42.10">
    <property type="match status" value="1"/>
</dbReference>
<keyword evidence="1 5" id="KW-0645">Protease</keyword>
<dbReference type="PROSITE" id="PS50106">
    <property type="entry name" value="PDZ"/>
    <property type="match status" value="1"/>
</dbReference>
<evidence type="ECO:0000313" key="6">
    <source>
        <dbReference type="Proteomes" id="UP000292235"/>
    </source>
</evidence>
<dbReference type="SMART" id="SM00228">
    <property type="entry name" value="PDZ"/>
    <property type="match status" value="1"/>
</dbReference>
<evidence type="ECO:0000313" key="5">
    <source>
        <dbReference type="EMBL" id="QBI52595.1"/>
    </source>
</evidence>
<dbReference type="PRINTS" id="PR00834">
    <property type="entry name" value="PROTEASES2C"/>
</dbReference>
<feature type="region of interest" description="Disordered" evidence="3">
    <location>
        <begin position="1"/>
        <end position="172"/>
    </location>
</feature>
<dbReference type="Proteomes" id="UP000292235">
    <property type="component" value="Chromosome"/>
</dbReference>
<proteinExistence type="predicted"/>
<feature type="compositionally biased region" description="Basic and acidic residues" evidence="3">
    <location>
        <begin position="13"/>
        <end position="29"/>
    </location>
</feature>
<dbReference type="Pfam" id="PF13365">
    <property type="entry name" value="Trypsin_2"/>
    <property type="match status" value="1"/>
</dbReference>
<dbReference type="PANTHER" id="PTHR43343">
    <property type="entry name" value="PEPTIDASE S12"/>
    <property type="match status" value="1"/>
</dbReference>
<protein>
    <submittedName>
        <fullName evidence="5">Serine protease Do-like HtrB</fullName>
        <ecNumber evidence="5">3.4.21.107</ecNumber>
    </submittedName>
</protein>
<dbReference type="SUPFAM" id="SSF50494">
    <property type="entry name" value="Trypsin-like serine proteases"/>
    <property type="match status" value="1"/>
</dbReference>
<dbReference type="GO" id="GO:0004252">
    <property type="term" value="F:serine-type endopeptidase activity"/>
    <property type="evidence" value="ECO:0007669"/>
    <property type="project" value="InterPro"/>
</dbReference>
<dbReference type="KEGG" id="strr:EKD16_03925"/>
<name>A0A4P6PWV8_9ACTN</name>
<keyword evidence="6" id="KW-1185">Reference proteome</keyword>
<feature type="compositionally biased region" description="Pro residues" evidence="3">
    <location>
        <begin position="77"/>
        <end position="87"/>
    </location>
</feature>
<organism evidence="5 6">
    <name type="scientific">Streptomonospora litoralis</name>
    <dbReference type="NCBI Taxonomy" id="2498135"/>
    <lineage>
        <taxon>Bacteria</taxon>
        <taxon>Bacillati</taxon>
        <taxon>Actinomycetota</taxon>
        <taxon>Actinomycetes</taxon>
        <taxon>Streptosporangiales</taxon>
        <taxon>Nocardiopsidaceae</taxon>
        <taxon>Streptomonospora</taxon>
    </lineage>
</organism>
<gene>
    <name evidence="5" type="primary">htrB</name>
    <name evidence="5" type="ORF">EKD16_03925</name>
</gene>
<dbReference type="Gene3D" id="2.40.10.120">
    <property type="match status" value="1"/>
</dbReference>
<dbReference type="PANTHER" id="PTHR43343:SF3">
    <property type="entry name" value="PROTEASE DO-LIKE 8, CHLOROPLASTIC"/>
    <property type="match status" value="1"/>
</dbReference>
<dbReference type="Pfam" id="PF13180">
    <property type="entry name" value="PDZ_2"/>
    <property type="match status" value="1"/>
</dbReference>
<dbReference type="EC" id="3.4.21.107" evidence="5"/>
<sequence length="544" mass="53206">MTDDTGPPNPDDGADRPRPEPHPPAEEGRPGAVQPPDPSGAEQGAAPPPQQPPSQEPRQGAASWPRPEGGSRAPGVPMGPPAPPGGPGPAGGAPSWAAQSDAAPDAGRWAHAVGGPPPGSPQHAHHTGFSNAGGPPPGGAGPLPPGPPGPPGPGGPGGGHYGAPGFPPPPPPKRRRGLPLWAVVLVVVVVSAGSAGVGGVVGGSLGVQSAPEPRDRPSPQLNTELPSDAPSRAPDTVAGVAQRVSPSVVSIQDAGSTLSGNGSGFVIENDRVVTNNHVASALQAGDMEVVYSNGRTSGASVVGTRPDSDLAVLELDDPLDVQALEFGDSAQVTVGDQVIAIGAPLGLAGTVTTGIISAVDRDVSLGDDSSGQGAAISALQTDAAINPGNSGGPLVDAQGRVIGVNTAIATLGGAAGGQGGSIGLGFAIPSAEVERAVDDILGGAGASGSPQAEGAALGLVLDSEYDQGARIASDGEAGGSAVEPGGPADQAGLQPGDVIIGFDGRDVPDADTLTRLLEQYESGDRVEVVFQRDGEGRTTDVTLE</sequence>
<dbReference type="InterPro" id="IPR009003">
    <property type="entry name" value="Peptidase_S1_PA"/>
</dbReference>
<evidence type="ECO:0000256" key="2">
    <source>
        <dbReference type="ARBA" id="ARBA00022801"/>
    </source>
</evidence>
<feature type="compositionally biased region" description="Pro residues" evidence="3">
    <location>
        <begin position="46"/>
        <end position="55"/>
    </location>
</feature>
<dbReference type="GO" id="GO:0006508">
    <property type="term" value="P:proteolysis"/>
    <property type="evidence" value="ECO:0007669"/>
    <property type="project" value="UniProtKB-KW"/>
</dbReference>
<reference evidence="5 6" key="1">
    <citation type="submission" date="2019-02" db="EMBL/GenBank/DDBJ databases">
        <authorList>
            <person name="Khodamoradi S."/>
            <person name="Hahnke R.L."/>
            <person name="Kaempfer P."/>
            <person name="Schumann P."/>
            <person name="Rohde M."/>
            <person name="Steinert M."/>
            <person name="Luzhetskyy A."/>
            <person name="Wink J."/>
            <person name="Ruckert C."/>
        </authorList>
    </citation>
    <scope>NUCLEOTIDE SEQUENCE [LARGE SCALE GENOMIC DNA]</scope>
    <source>
        <strain evidence="5 6">M2</strain>
    </source>
</reference>
<feature type="domain" description="PDZ" evidence="4">
    <location>
        <begin position="453"/>
        <end position="534"/>
    </location>
</feature>
<evidence type="ECO:0000256" key="1">
    <source>
        <dbReference type="ARBA" id="ARBA00022670"/>
    </source>
</evidence>
<dbReference type="SUPFAM" id="SSF50156">
    <property type="entry name" value="PDZ domain-like"/>
    <property type="match status" value="1"/>
</dbReference>
<feature type="region of interest" description="Disordered" evidence="3">
    <location>
        <begin position="206"/>
        <end position="237"/>
    </location>
</feature>
<dbReference type="InterPro" id="IPR001478">
    <property type="entry name" value="PDZ"/>
</dbReference>
<evidence type="ECO:0000259" key="4">
    <source>
        <dbReference type="PROSITE" id="PS50106"/>
    </source>
</evidence>
<feature type="compositionally biased region" description="Pro residues" evidence="3">
    <location>
        <begin position="134"/>
        <end position="154"/>
    </location>
</feature>
<dbReference type="InterPro" id="IPR036034">
    <property type="entry name" value="PDZ_sf"/>
</dbReference>
<accession>A0A4P6PWV8</accession>